<feature type="domain" description="HTH araC/xylS-type" evidence="4">
    <location>
        <begin position="243"/>
        <end position="341"/>
    </location>
</feature>
<gene>
    <name evidence="5" type="ORF">G8770_18290</name>
</gene>
<dbReference type="Pfam" id="PF12625">
    <property type="entry name" value="Arabinose_bd"/>
    <property type="match status" value="1"/>
</dbReference>
<sequence>MNTDAPLHQSRINAVYSKLLFRHMERAHADVDQFLAKLQLQRSDFESDDDQIPMSTFLLLMEEAAKYLQDPNLGLHFYQGFDQREQGVLGYALVNCKTLGEAINLVVRYYCLFQNDMSYELAIHDDKAFLSYEVTAKHLPPSRQDSEMTLMAVVVLIRQSVDAGWSPLEAHFQHPAPANLDEHKRVLCDKLLFNQAKNQLVFDPQILQSTLKNADLLLSQSLTTTLEEILKLRQGSSENQWLNTLRNHIIDSLNQGAPAIEDIADKMHMSRRTLQRKVSQEGITFKDLVENTRQELATNYLSASDMPLQDIAFLLGYSDINSFNRAFKRWTQHTPHEYRTLRRTQR</sequence>
<keyword evidence="3" id="KW-0804">Transcription</keyword>
<dbReference type="Pfam" id="PF12833">
    <property type="entry name" value="HTH_18"/>
    <property type="match status" value="1"/>
</dbReference>
<dbReference type="PANTHER" id="PTHR47894:SF1">
    <property type="entry name" value="HTH-TYPE TRANSCRIPTIONAL REGULATOR VQSM"/>
    <property type="match status" value="1"/>
</dbReference>
<dbReference type="EMBL" id="JAAONZ010000017">
    <property type="protein sequence ID" value="NHO67498.1"/>
    <property type="molecule type" value="Genomic_DNA"/>
</dbReference>
<evidence type="ECO:0000256" key="1">
    <source>
        <dbReference type="ARBA" id="ARBA00023015"/>
    </source>
</evidence>
<proteinExistence type="predicted"/>
<accession>A0A9E5MNF8</accession>
<keyword evidence="6" id="KW-1185">Reference proteome</keyword>
<dbReference type="PANTHER" id="PTHR47894">
    <property type="entry name" value="HTH-TYPE TRANSCRIPTIONAL REGULATOR GADX"/>
    <property type="match status" value="1"/>
</dbReference>
<dbReference type="GO" id="GO:0000976">
    <property type="term" value="F:transcription cis-regulatory region binding"/>
    <property type="evidence" value="ECO:0007669"/>
    <property type="project" value="TreeGrafter"/>
</dbReference>
<reference evidence="5" key="1">
    <citation type="submission" date="2020-03" db="EMBL/GenBank/DDBJ databases">
        <authorList>
            <person name="Guo F."/>
        </authorList>
    </citation>
    <scope>NUCLEOTIDE SEQUENCE</scope>
    <source>
        <strain evidence="5">JCM 30134</strain>
    </source>
</reference>
<evidence type="ECO:0000256" key="3">
    <source>
        <dbReference type="ARBA" id="ARBA00023163"/>
    </source>
</evidence>
<dbReference type="InterPro" id="IPR032687">
    <property type="entry name" value="AraC-type_N"/>
</dbReference>
<evidence type="ECO:0000313" key="6">
    <source>
        <dbReference type="Proteomes" id="UP000787472"/>
    </source>
</evidence>
<evidence type="ECO:0000259" key="4">
    <source>
        <dbReference type="PROSITE" id="PS01124"/>
    </source>
</evidence>
<dbReference type="PROSITE" id="PS01124">
    <property type="entry name" value="HTH_ARAC_FAMILY_2"/>
    <property type="match status" value="1"/>
</dbReference>
<comment type="caution">
    <text evidence="5">The sequence shown here is derived from an EMBL/GenBank/DDBJ whole genome shotgun (WGS) entry which is preliminary data.</text>
</comment>
<evidence type="ECO:0000313" key="5">
    <source>
        <dbReference type="EMBL" id="NHO67498.1"/>
    </source>
</evidence>
<evidence type="ECO:0000256" key="2">
    <source>
        <dbReference type="ARBA" id="ARBA00023125"/>
    </source>
</evidence>
<keyword evidence="1" id="KW-0805">Transcription regulation</keyword>
<dbReference type="AlphaFoldDB" id="A0A9E5MNF8"/>
<dbReference type="GO" id="GO:0003700">
    <property type="term" value="F:DNA-binding transcription factor activity"/>
    <property type="evidence" value="ECO:0007669"/>
    <property type="project" value="InterPro"/>
</dbReference>
<dbReference type="SMART" id="SM00342">
    <property type="entry name" value="HTH_ARAC"/>
    <property type="match status" value="1"/>
</dbReference>
<dbReference type="RefSeq" id="WP_167190309.1">
    <property type="nucleotide sequence ID" value="NZ_JAAONZ010000017.1"/>
</dbReference>
<dbReference type="InterPro" id="IPR018060">
    <property type="entry name" value="HTH_AraC"/>
</dbReference>
<name>A0A9E5MNF8_9GAMM</name>
<dbReference type="GO" id="GO:0005829">
    <property type="term" value="C:cytosol"/>
    <property type="evidence" value="ECO:0007669"/>
    <property type="project" value="TreeGrafter"/>
</dbReference>
<dbReference type="Gene3D" id="1.10.10.60">
    <property type="entry name" value="Homeodomain-like"/>
    <property type="match status" value="1"/>
</dbReference>
<dbReference type="SUPFAM" id="SSF46689">
    <property type="entry name" value="Homeodomain-like"/>
    <property type="match status" value="1"/>
</dbReference>
<dbReference type="Proteomes" id="UP000787472">
    <property type="component" value="Unassembled WGS sequence"/>
</dbReference>
<organism evidence="5 6">
    <name type="scientific">Pseudomaricurvus hydrocarbonicus</name>
    <dbReference type="NCBI Taxonomy" id="1470433"/>
    <lineage>
        <taxon>Bacteria</taxon>
        <taxon>Pseudomonadati</taxon>
        <taxon>Pseudomonadota</taxon>
        <taxon>Gammaproteobacteria</taxon>
        <taxon>Cellvibrionales</taxon>
        <taxon>Cellvibrionaceae</taxon>
        <taxon>Pseudomaricurvus</taxon>
    </lineage>
</organism>
<keyword evidence="2" id="KW-0238">DNA-binding</keyword>
<protein>
    <submittedName>
        <fullName evidence="5">AraC family transcriptional regulator</fullName>
    </submittedName>
</protein>
<dbReference type="InterPro" id="IPR009057">
    <property type="entry name" value="Homeodomain-like_sf"/>
</dbReference>